<evidence type="ECO:0000313" key="3">
    <source>
        <dbReference type="EMBL" id="NVO23209.1"/>
    </source>
</evidence>
<dbReference type="EMBL" id="JABCJE010000002">
    <property type="protein sequence ID" value="NVO23209.1"/>
    <property type="molecule type" value="Genomic_DNA"/>
</dbReference>
<evidence type="ECO:0000259" key="2">
    <source>
        <dbReference type="Pfam" id="PF22725"/>
    </source>
</evidence>
<evidence type="ECO:0000259" key="1">
    <source>
        <dbReference type="Pfam" id="PF01408"/>
    </source>
</evidence>
<dbReference type="InterPro" id="IPR000683">
    <property type="entry name" value="Gfo/Idh/MocA-like_OxRdtase_N"/>
</dbReference>
<dbReference type="Gene3D" id="3.40.50.720">
    <property type="entry name" value="NAD(P)-binding Rossmann-like Domain"/>
    <property type="match status" value="1"/>
</dbReference>
<dbReference type="SUPFAM" id="SSF55347">
    <property type="entry name" value="Glyceraldehyde-3-phosphate dehydrogenase-like, C-terminal domain"/>
    <property type="match status" value="1"/>
</dbReference>
<sequence length="351" mass="37695">MARLPVCVIGGGSIGMRHAEVATKSELTKLICVVEPHAPRRAELIQMGVNAVASIEDAPDETRAAISATPTQLHHTSALQILDQGWAGIIEKPLTATVGEGLSLIAEARDKPLFCGHHRRCHPFSIAARQIIGQLGDLVGVQALWSLRKHDTYYDTEWRTLPGAGVLMTNVSHELDLLRFLVGDMTEVSALTSNARRGMVIEDTAALSLRFANGALGSVLMSDAGASPWAFEAATGENPAIARSGEDYLRIIGTMGALAFPSLTQWSRGDDGEIEWSKPMRRHFIQPAAPIDPLQAQIERFANVVGGAEDDILCTLADGHAALELTLAAVLSGRDGRPVRRGEVPHDFRGV</sequence>
<organism evidence="3 4">
    <name type="scientific">Donghicola mangrovi</name>
    <dbReference type="NCBI Taxonomy" id="2729614"/>
    <lineage>
        <taxon>Bacteria</taxon>
        <taxon>Pseudomonadati</taxon>
        <taxon>Pseudomonadota</taxon>
        <taxon>Alphaproteobacteria</taxon>
        <taxon>Rhodobacterales</taxon>
        <taxon>Roseobacteraceae</taxon>
        <taxon>Donghicola</taxon>
    </lineage>
</organism>
<dbReference type="PANTHER" id="PTHR43377:SF8">
    <property type="entry name" value="BLR3664 PROTEIN"/>
    <property type="match status" value="1"/>
</dbReference>
<dbReference type="RefSeq" id="WP_177157234.1">
    <property type="nucleotide sequence ID" value="NZ_JABCJE010000002.1"/>
</dbReference>
<dbReference type="InterPro" id="IPR051450">
    <property type="entry name" value="Gfo/Idh/MocA_Oxidoreductases"/>
</dbReference>
<protein>
    <submittedName>
        <fullName evidence="3">Gfo/Idh/MocA family oxidoreductase</fullName>
    </submittedName>
</protein>
<dbReference type="Pfam" id="PF01408">
    <property type="entry name" value="GFO_IDH_MocA"/>
    <property type="match status" value="1"/>
</dbReference>
<reference evidence="3 4" key="1">
    <citation type="submission" date="2020-04" db="EMBL/GenBank/DDBJ databases">
        <title>Donghicola sp., a member of the Rhodobacteraceae family isolated from mangrove forest in Thailand.</title>
        <authorList>
            <person name="Charoenyingcharoen P."/>
            <person name="Yukphan P."/>
        </authorList>
    </citation>
    <scope>NUCLEOTIDE SEQUENCE [LARGE SCALE GENOMIC DNA]</scope>
    <source>
        <strain evidence="3 4">B5-SW-15</strain>
    </source>
</reference>
<feature type="domain" description="GFO/IDH/MocA-like oxidoreductase" evidence="2">
    <location>
        <begin position="133"/>
        <end position="258"/>
    </location>
</feature>
<dbReference type="AlphaFoldDB" id="A0A850QA91"/>
<dbReference type="SUPFAM" id="SSF51735">
    <property type="entry name" value="NAD(P)-binding Rossmann-fold domains"/>
    <property type="match status" value="1"/>
</dbReference>
<dbReference type="Proteomes" id="UP000592216">
    <property type="component" value="Unassembled WGS sequence"/>
</dbReference>
<proteinExistence type="predicted"/>
<dbReference type="Gene3D" id="3.30.360.10">
    <property type="entry name" value="Dihydrodipicolinate Reductase, domain 2"/>
    <property type="match status" value="1"/>
</dbReference>
<dbReference type="Pfam" id="PF22725">
    <property type="entry name" value="GFO_IDH_MocA_C3"/>
    <property type="match status" value="1"/>
</dbReference>
<comment type="caution">
    <text evidence="3">The sequence shown here is derived from an EMBL/GenBank/DDBJ whole genome shotgun (WGS) entry which is preliminary data.</text>
</comment>
<name>A0A850QA91_9RHOB</name>
<gene>
    <name evidence="3" type="ORF">HJ536_07565</name>
</gene>
<accession>A0A850QA91</accession>
<evidence type="ECO:0000313" key="4">
    <source>
        <dbReference type="Proteomes" id="UP000592216"/>
    </source>
</evidence>
<dbReference type="InterPro" id="IPR036291">
    <property type="entry name" value="NAD(P)-bd_dom_sf"/>
</dbReference>
<dbReference type="PANTHER" id="PTHR43377">
    <property type="entry name" value="BILIVERDIN REDUCTASE A"/>
    <property type="match status" value="1"/>
</dbReference>
<dbReference type="InterPro" id="IPR055170">
    <property type="entry name" value="GFO_IDH_MocA-like_dom"/>
</dbReference>
<feature type="domain" description="Gfo/Idh/MocA-like oxidoreductase N-terminal" evidence="1">
    <location>
        <begin position="6"/>
        <end position="112"/>
    </location>
</feature>
<dbReference type="GO" id="GO:0000166">
    <property type="term" value="F:nucleotide binding"/>
    <property type="evidence" value="ECO:0007669"/>
    <property type="project" value="InterPro"/>
</dbReference>